<dbReference type="Pfam" id="PF00295">
    <property type="entry name" value="Glyco_hydro_28"/>
    <property type="match status" value="1"/>
</dbReference>
<dbReference type="InterPro" id="IPR000743">
    <property type="entry name" value="Glyco_hydro_28"/>
</dbReference>
<name>A0A9D7S817_9BACT</name>
<keyword evidence="2 4" id="KW-0378">Hydrolase</keyword>
<dbReference type="InterPro" id="IPR012334">
    <property type="entry name" value="Pectin_lyas_fold"/>
</dbReference>
<evidence type="ECO:0000256" key="1">
    <source>
        <dbReference type="ARBA" id="ARBA00008834"/>
    </source>
</evidence>
<evidence type="ECO:0000256" key="2">
    <source>
        <dbReference type="ARBA" id="ARBA00022801"/>
    </source>
</evidence>
<proteinExistence type="inferred from homology"/>
<evidence type="ECO:0000313" key="6">
    <source>
        <dbReference type="Proteomes" id="UP000808349"/>
    </source>
</evidence>
<dbReference type="InterPro" id="IPR011050">
    <property type="entry name" value="Pectin_lyase_fold/virulence"/>
</dbReference>
<accession>A0A9D7S817</accession>
<organism evidence="5 6">
    <name type="scientific">Candidatus Defluviibacterium haderslevense</name>
    <dbReference type="NCBI Taxonomy" id="2981993"/>
    <lineage>
        <taxon>Bacteria</taxon>
        <taxon>Pseudomonadati</taxon>
        <taxon>Bacteroidota</taxon>
        <taxon>Saprospiria</taxon>
        <taxon>Saprospirales</taxon>
        <taxon>Saprospiraceae</taxon>
        <taxon>Candidatus Defluviibacterium</taxon>
    </lineage>
</organism>
<gene>
    <name evidence="5" type="ORF">IPO85_04805</name>
</gene>
<dbReference type="AlphaFoldDB" id="A0A9D7S817"/>
<dbReference type="InterPro" id="IPR051801">
    <property type="entry name" value="GH28_Enzymes"/>
</dbReference>
<reference evidence="5 6" key="1">
    <citation type="submission" date="2020-10" db="EMBL/GenBank/DDBJ databases">
        <title>Connecting structure to function with the recovery of over 1000 high-quality activated sludge metagenome-assembled genomes encoding full-length rRNA genes using long-read sequencing.</title>
        <authorList>
            <person name="Singleton C.M."/>
            <person name="Petriglieri F."/>
            <person name="Kristensen J.M."/>
            <person name="Kirkegaard R.H."/>
            <person name="Michaelsen T.Y."/>
            <person name="Andersen M.H."/>
            <person name="Karst S.M."/>
            <person name="Dueholm M.S."/>
            <person name="Nielsen P.H."/>
            <person name="Albertsen M."/>
        </authorList>
    </citation>
    <scope>NUCLEOTIDE SEQUENCE [LARGE SCALE GENOMIC DNA]</scope>
    <source>
        <strain evidence="5">Ribe_18-Q3-R11-54_BAT3C.373</strain>
    </source>
</reference>
<evidence type="ECO:0000256" key="4">
    <source>
        <dbReference type="RuleBase" id="RU361169"/>
    </source>
</evidence>
<evidence type="ECO:0000256" key="3">
    <source>
        <dbReference type="ARBA" id="ARBA00023295"/>
    </source>
</evidence>
<dbReference type="InterPro" id="IPR006626">
    <property type="entry name" value="PbH1"/>
</dbReference>
<dbReference type="Proteomes" id="UP000808349">
    <property type="component" value="Unassembled WGS sequence"/>
</dbReference>
<comment type="similarity">
    <text evidence="1 4">Belongs to the glycosyl hydrolase 28 family.</text>
</comment>
<dbReference type="Gene3D" id="2.160.20.10">
    <property type="entry name" value="Single-stranded right-handed beta-helix, Pectin lyase-like"/>
    <property type="match status" value="1"/>
</dbReference>
<evidence type="ECO:0000313" key="5">
    <source>
        <dbReference type="EMBL" id="MBK9716827.1"/>
    </source>
</evidence>
<dbReference type="GO" id="GO:0005975">
    <property type="term" value="P:carbohydrate metabolic process"/>
    <property type="evidence" value="ECO:0007669"/>
    <property type="project" value="InterPro"/>
</dbReference>
<dbReference type="PANTHER" id="PTHR31339">
    <property type="entry name" value="PECTIN LYASE-RELATED"/>
    <property type="match status" value="1"/>
</dbReference>
<keyword evidence="3 4" id="KW-0326">Glycosidase</keyword>
<protein>
    <submittedName>
        <fullName evidence="5">Right-handed parallel beta-helix repeat-containing protein</fullName>
    </submittedName>
</protein>
<dbReference type="PANTHER" id="PTHR31339:SF9">
    <property type="entry name" value="PLASMIN AND FIBRONECTIN-BINDING PROTEIN A"/>
    <property type="match status" value="1"/>
</dbReference>
<comment type="caution">
    <text evidence="5">The sequence shown here is derived from an EMBL/GenBank/DDBJ whole genome shotgun (WGS) entry which is preliminary data.</text>
</comment>
<dbReference type="EMBL" id="JADKFW010000004">
    <property type="protein sequence ID" value="MBK9716827.1"/>
    <property type="molecule type" value="Genomic_DNA"/>
</dbReference>
<dbReference type="GO" id="GO:0004650">
    <property type="term" value="F:polygalacturonase activity"/>
    <property type="evidence" value="ECO:0007669"/>
    <property type="project" value="InterPro"/>
</dbReference>
<dbReference type="SUPFAM" id="SSF51126">
    <property type="entry name" value="Pectin lyase-like"/>
    <property type="match status" value="1"/>
</dbReference>
<dbReference type="SMART" id="SM00710">
    <property type="entry name" value="PbH1"/>
    <property type="match status" value="6"/>
</dbReference>
<sequence>MKSYVISFILIFTIPISSYAMKYNITSFGAIGDGVTLNTKAIQNAIDQAYADGGGVVVIPAGKFVSGSIILKSGISLHLEKRAILLGSINISDYIKLNRWKALIMADGVTNISITGKGTIDGRGDQLALHIDSLFYAGKIDSHNYYLAERRSWAELRPQIIEFNRCSHIKVLDVLIKNAACWVQTYEKCNNIIIDNIRVESDAYWNNDGIDIVDCQNVRITNCKINSSDDGICIKSEDFSLSQICDNIYIADCTIRSSSCAVKFGTSLVSGARNVVIKNIKVYDTYRSAIAIECTQGGFIENVLVENIVAKNTGNAIFIRIGKIRGAPTAGPLRNVIIRNIKVTVPFNKPDMAYNIRGPELPYFHNVFPSSITGNPGVYVENVILENIKIIYPGRGLKAYANIPLYRIKDVPELETSYPEFSMFGELPAWGFYVRHVKGLTFKNINLSIKDPDYRPAMVFDDTHQLRIESLKVIGDNKPNPIFYKDTSKVECINLKVQLKK</sequence>